<dbReference type="SUPFAM" id="SSF48695">
    <property type="entry name" value="Multiheme cytochromes"/>
    <property type="match status" value="1"/>
</dbReference>
<comment type="caution">
    <text evidence="5">The sequence shown here is derived from an EMBL/GenBank/DDBJ whole genome shotgun (WGS) entry which is preliminary data.</text>
</comment>
<dbReference type="Pfam" id="PF04536">
    <property type="entry name" value="TPM_phosphatase"/>
    <property type="match status" value="1"/>
</dbReference>
<organism evidence="5 6">
    <name type="scientific">Apibacter muscae</name>
    <dbReference type="NCBI Taxonomy" id="2509004"/>
    <lineage>
        <taxon>Bacteria</taxon>
        <taxon>Pseudomonadati</taxon>
        <taxon>Bacteroidota</taxon>
        <taxon>Flavobacteriia</taxon>
        <taxon>Flavobacteriales</taxon>
        <taxon>Weeksellaceae</taxon>
        <taxon>Apibacter</taxon>
    </lineage>
</organism>
<gene>
    <name evidence="5" type="ORF">ETU09_06290</name>
</gene>
<protein>
    <submittedName>
        <fullName evidence="5">TPM domain-containing protein</fullName>
    </submittedName>
</protein>
<dbReference type="Proteomes" id="UP000319499">
    <property type="component" value="Unassembled WGS sequence"/>
</dbReference>
<dbReference type="OrthoDB" id="9810918at2"/>
<evidence type="ECO:0000256" key="3">
    <source>
        <dbReference type="SAM" id="SignalP"/>
    </source>
</evidence>
<evidence type="ECO:0000259" key="4">
    <source>
        <dbReference type="Pfam" id="PF04536"/>
    </source>
</evidence>
<dbReference type="PANTHER" id="PTHR30373:SF2">
    <property type="entry name" value="UPF0603 PROTEIN YGCG"/>
    <property type="match status" value="1"/>
</dbReference>
<feature type="compositionally biased region" description="Low complexity" evidence="1">
    <location>
        <begin position="476"/>
        <end position="505"/>
    </location>
</feature>
<feature type="transmembrane region" description="Helical" evidence="2">
    <location>
        <begin position="261"/>
        <end position="284"/>
    </location>
</feature>
<keyword evidence="6" id="KW-1185">Reference proteome</keyword>
<keyword evidence="3" id="KW-0732">Signal</keyword>
<feature type="compositionally biased region" description="Gly residues" evidence="1">
    <location>
        <begin position="506"/>
        <end position="517"/>
    </location>
</feature>
<dbReference type="PANTHER" id="PTHR30373">
    <property type="entry name" value="UPF0603 PROTEIN YGCG"/>
    <property type="match status" value="1"/>
</dbReference>
<evidence type="ECO:0000256" key="2">
    <source>
        <dbReference type="SAM" id="Phobius"/>
    </source>
</evidence>
<dbReference type="Gene3D" id="3.10.310.50">
    <property type="match status" value="1"/>
</dbReference>
<evidence type="ECO:0000313" key="6">
    <source>
        <dbReference type="Proteomes" id="UP000319499"/>
    </source>
</evidence>
<evidence type="ECO:0000313" key="5">
    <source>
        <dbReference type="EMBL" id="TWP27700.1"/>
    </source>
</evidence>
<keyword evidence="2" id="KW-1133">Transmembrane helix</keyword>
<evidence type="ECO:0000256" key="1">
    <source>
        <dbReference type="SAM" id="MobiDB-lite"/>
    </source>
</evidence>
<dbReference type="InterPro" id="IPR036280">
    <property type="entry name" value="Multihaem_cyt_sf"/>
</dbReference>
<dbReference type="RefSeq" id="WP_146292635.1">
    <property type="nucleotide sequence ID" value="NZ_SELH01000021.1"/>
</dbReference>
<dbReference type="AlphaFoldDB" id="A0A563DBV9"/>
<dbReference type="InterPro" id="IPR007621">
    <property type="entry name" value="TPM_dom"/>
</dbReference>
<accession>A0A563DBV9</accession>
<keyword evidence="2" id="KW-0812">Transmembrane</keyword>
<feature type="transmembrane region" description="Helical" evidence="2">
    <location>
        <begin position="290"/>
        <end position="315"/>
    </location>
</feature>
<sequence length="517" mass="58968">MKCLLLKRIFLVLLLFQLLSCKSSQEKQEAILSKIPDPKTLNETFVSDPDQILNPSTVYSLNQTLKELDISGKAHIDVVIVKSIGDEVPKDIAYKLFNTWKIGRADTNNGLLIFLVLDQRRIEFETGVGLEPVLTDMICADIQRKYMIPYLKQGNYDQAIVSAISPIIEVLNTESYNFNVEPENLGNINVALSEPHESEHKTSNSFFNSIENIADKWLNNSNFVLVSIIIFSSLTFFSTIITVVKKVFFQRKKKSRLVSKFLIILFQLTIILLISSIITAVFHINFKKCVYVIIGLYLFRGFLLHIRLLIILILAKRKDRDKRYNYLLKYKETFKYSENLYPISFIHLLYKKLCKDIKHSRYDPYVCENCKSLMKLNKNKNLSKGQSLEEKINSVEYDSWECISCKTIKLVKYTNIYSKAKECEKCHYRTNVLKKTYITQKATTSSSGSGYELYECKFCHEKEEIEFVIPKESTRSSRSSYSIGSSRSSGSSSRSSSGGYSSSSGGRSGGGGAGSSW</sequence>
<keyword evidence="2" id="KW-0472">Membrane</keyword>
<feature type="signal peptide" evidence="3">
    <location>
        <begin position="1"/>
        <end position="26"/>
    </location>
</feature>
<name>A0A563DBV9_9FLAO</name>
<proteinExistence type="predicted"/>
<feature type="domain" description="TPM" evidence="4">
    <location>
        <begin position="46"/>
        <end position="169"/>
    </location>
</feature>
<feature type="chain" id="PRO_5022071029" evidence="3">
    <location>
        <begin position="27"/>
        <end position="517"/>
    </location>
</feature>
<feature type="region of interest" description="Disordered" evidence="1">
    <location>
        <begin position="470"/>
        <end position="517"/>
    </location>
</feature>
<reference evidence="5 6" key="1">
    <citation type="submission" date="2019-02" db="EMBL/GenBank/DDBJ databases">
        <title>Apibacter muscae sp. nov.: a novel member of the house fly microbiota.</title>
        <authorList>
            <person name="Park R."/>
        </authorList>
    </citation>
    <scope>NUCLEOTIDE SEQUENCE [LARGE SCALE GENOMIC DNA]</scope>
    <source>
        <strain evidence="5 6">AL1</strain>
    </source>
</reference>
<dbReference type="EMBL" id="SELH01000021">
    <property type="protein sequence ID" value="TWP27700.1"/>
    <property type="molecule type" value="Genomic_DNA"/>
</dbReference>
<feature type="transmembrane region" description="Helical" evidence="2">
    <location>
        <begin position="223"/>
        <end position="249"/>
    </location>
</feature>